<evidence type="ECO:0000259" key="19">
    <source>
        <dbReference type="PROSITE" id="PS50261"/>
    </source>
</evidence>
<feature type="transmembrane region" description="Helical" evidence="17">
    <location>
        <begin position="212"/>
        <end position="235"/>
    </location>
</feature>
<keyword evidence="4 17" id="KW-0812">Transmembrane</keyword>
<protein>
    <recommendedName>
        <fullName evidence="14">Vasoactive intestinal polypeptide receptor 2</fullName>
    </recommendedName>
    <alternativeName>
        <fullName evidence="15">Pituitary adenylate cyclase-activating polypeptide type III receptor</fullName>
    </alternativeName>
</protein>
<dbReference type="Pfam" id="PF02793">
    <property type="entry name" value="HRM"/>
    <property type="match status" value="1"/>
</dbReference>
<keyword evidence="11" id="KW-0325">Glycoprotein</keyword>
<dbReference type="InterPro" id="IPR050332">
    <property type="entry name" value="GPCR_2"/>
</dbReference>
<dbReference type="Gene3D" id="4.10.1240.10">
    <property type="entry name" value="GPCR, family 2, extracellular hormone receptor domain"/>
    <property type="match status" value="1"/>
</dbReference>
<reference evidence="20" key="1">
    <citation type="submission" date="2018-10" db="EMBL/GenBank/DDBJ databases">
        <title>De novo assembly of a Great Dane genome.</title>
        <authorList>
            <person name="Kidd J.M."/>
            <person name="Pendleton A.L."/>
            <person name="Shen F."/>
            <person name="Emery S."/>
        </authorList>
    </citation>
    <scope>NUCLEOTIDE SEQUENCE [LARGE SCALE GENOMIC DNA]</scope>
    <source>
        <strain evidence="20">Great Dane</strain>
    </source>
</reference>
<dbReference type="PRINTS" id="PR01155">
    <property type="entry name" value="VIP2RECEPTOR"/>
</dbReference>
<dbReference type="InterPro" id="IPR002284">
    <property type="entry name" value="GPCR_2_VIP_rcpt_2"/>
</dbReference>
<dbReference type="Pfam" id="PF00002">
    <property type="entry name" value="7tm_2"/>
    <property type="match status" value="1"/>
</dbReference>
<evidence type="ECO:0000256" key="16">
    <source>
        <dbReference type="SAM" id="MobiDB-lite"/>
    </source>
</evidence>
<feature type="domain" description="G-protein coupled receptors family 2 profile 2" evidence="19">
    <location>
        <begin position="124"/>
        <end position="393"/>
    </location>
</feature>
<keyword evidence="9" id="KW-1015">Disulfide bond</keyword>
<dbReference type="PRINTS" id="PR00249">
    <property type="entry name" value="GPCRSECRETIN"/>
</dbReference>
<evidence type="ECO:0000256" key="7">
    <source>
        <dbReference type="ARBA" id="ARBA00023040"/>
    </source>
</evidence>
<dbReference type="InterPro" id="IPR017983">
    <property type="entry name" value="GPCR_2_secretin-like_CS"/>
</dbReference>
<dbReference type="InterPro" id="IPR036445">
    <property type="entry name" value="GPCR_2_extracell_dom_sf"/>
</dbReference>
<evidence type="ECO:0000256" key="8">
    <source>
        <dbReference type="ARBA" id="ARBA00023136"/>
    </source>
</evidence>
<dbReference type="InterPro" id="IPR001571">
    <property type="entry name" value="GPCR_2_VIP_rcpt"/>
</dbReference>
<evidence type="ECO:0000256" key="6">
    <source>
        <dbReference type="ARBA" id="ARBA00022989"/>
    </source>
</evidence>
<dbReference type="CDD" id="cd15986">
    <property type="entry name" value="7tmB1_VIP-R2"/>
    <property type="match status" value="1"/>
</dbReference>
<feature type="transmembrane region" description="Helical" evidence="17">
    <location>
        <begin position="126"/>
        <end position="149"/>
    </location>
</feature>
<evidence type="ECO:0000256" key="13">
    <source>
        <dbReference type="ARBA" id="ARBA00063657"/>
    </source>
</evidence>
<dbReference type="InterPro" id="IPR017981">
    <property type="entry name" value="GPCR_2-like_7TM"/>
</dbReference>
<dbReference type="AlphaFoldDB" id="A0A8C0SRQ9"/>
<dbReference type="GO" id="GO:0004999">
    <property type="term" value="F:vasoactive intestinal polypeptide receptor activity"/>
    <property type="evidence" value="ECO:0007669"/>
    <property type="project" value="InterPro"/>
</dbReference>
<dbReference type="SUPFAM" id="SSF81321">
    <property type="entry name" value="Family A G protein-coupled receptor-like"/>
    <property type="match status" value="1"/>
</dbReference>
<evidence type="ECO:0000256" key="11">
    <source>
        <dbReference type="ARBA" id="ARBA00023180"/>
    </source>
</evidence>
<dbReference type="GO" id="GO:0005886">
    <property type="term" value="C:plasma membrane"/>
    <property type="evidence" value="ECO:0007669"/>
    <property type="project" value="UniProtKB-SubCell"/>
</dbReference>
<dbReference type="Proteomes" id="UP000694542">
    <property type="component" value="Chromosome 16"/>
</dbReference>
<dbReference type="SUPFAM" id="SSF111418">
    <property type="entry name" value="Hormone receptor domain"/>
    <property type="match status" value="1"/>
</dbReference>
<evidence type="ECO:0000313" key="20">
    <source>
        <dbReference type="Ensembl" id="ENSCAFP00040025209.1"/>
    </source>
</evidence>
<dbReference type="PANTHER" id="PTHR45620:SF22">
    <property type="entry name" value="VASOACTIVE INTESTINAL POLYPEPTIDE RECEPTOR 2"/>
    <property type="match status" value="1"/>
</dbReference>
<dbReference type="FunFam" id="4.10.1240.10:FF:000015">
    <property type="entry name" value="Vasoactive intestinal polypeptide receptor 2"/>
    <property type="match status" value="1"/>
</dbReference>
<evidence type="ECO:0000256" key="15">
    <source>
        <dbReference type="ARBA" id="ARBA00083435"/>
    </source>
</evidence>
<sequence length="452" mass="50785">MVEFLVPSIFLNLDQVNSVHPECRFHLEIQEEETKCAELLKTQTGEYKACTGVWDNITCWRPADVGETVTVPCPKVFSNFYSKPGNISKNCTRDGWSEMFPDFIDACGYHDAEDDSKITFYILVKAIYTLGYSASLVSLTTGSVILCVFRRRAACPLGQVQTPAWTKLHCTRNYIHLNLFLSFILRAISVLVKDDVLYSSSGTLHCPDQPSSWVGCKLSLVFFQYCIVANFHWLLVEGLHLRTLLVAIFSPGRRLVAYLLIGWGIPTVCIGAWTAARIALEDTGCWDTNDHSVPWWVIRAPILTSIIVNFVLFVSIIRILLQKLTSPDVSGNDQSQYKRLTKSTLLLIPLFGVHYMVFAVFPIGISSKYQILFELCIGSFQGLVVAILYCFLNSEVQSELKRKWRGMCPSRPCGQDSRLHSSSISRNGSESALQHPRGSRALSFLHTETSVI</sequence>
<accession>A0A8C0SRQ9</accession>
<evidence type="ECO:0000256" key="3">
    <source>
        <dbReference type="ARBA" id="ARBA00022475"/>
    </source>
</evidence>
<evidence type="ECO:0000256" key="12">
    <source>
        <dbReference type="ARBA" id="ARBA00023224"/>
    </source>
</evidence>
<dbReference type="PROSITE" id="PS50261">
    <property type="entry name" value="G_PROTEIN_RECEP_F2_4"/>
    <property type="match status" value="1"/>
</dbReference>
<evidence type="ECO:0000256" key="14">
    <source>
        <dbReference type="ARBA" id="ARBA00071716"/>
    </source>
</evidence>
<keyword evidence="10" id="KW-0675">Receptor</keyword>
<dbReference type="PROSITE" id="PS00650">
    <property type="entry name" value="G_PROTEIN_RECEP_F2_2"/>
    <property type="match status" value="1"/>
</dbReference>
<feature type="transmembrane region" description="Helical" evidence="17">
    <location>
        <begin position="345"/>
        <end position="365"/>
    </location>
</feature>
<evidence type="ECO:0000259" key="18">
    <source>
        <dbReference type="PROSITE" id="PS50227"/>
    </source>
</evidence>
<keyword evidence="12" id="KW-0807">Transducer</keyword>
<feature type="region of interest" description="Disordered" evidence="16">
    <location>
        <begin position="413"/>
        <end position="437"/>
    </location>
</feature>
<dbReference type="InterPro" id="IPR001879">
    <property type="entry name" value="GPCR_2_extracellular_dom"/>
</dbReference>
<evidence type="ECO:0000313" key="21">
    <source>
        <dbReference type="Proteomes" id="UP000694542"/>
    </source>
</evidence>
<proteinExistence type="inferred from homology"/>
<evidence type="ECO:0000256" key="17">
    <source>
        <dbReference type="SAM" id="Phobius"/>
    </source>
</evidence>
<evidence type="ECO:0000256" key="5">
    <source>
        <dbReference type="ARBA" id="ARBA00022729"/>
    </source>
</evidence>
<feature type="transmembrane region" description="Helical" evidence="17">
    <location>
        <begin position="255"/>
        <end position="276"/>
    </location>
</feature>
<dbReference type="PANTHER" id="PTHR45620">
    <property type="entry name" value="PDF RECEPTOR-LIKE PROTEIN-RELATED"/>
    <property type="match status" value="1"/>
</dbReference>
<feature type="domain" description="G-protein coupled receptors family 2 profile 1" evidence="18">
    <location>
        <begin position="35"/>
        <end position="111"/>
    </location>
</feature>
<comment type="subcellular location">
    <subcellularLocation>
        <location evidence="1">Cell membrane</location>
        <topology evidence="1">Multi-pass membrane protein</topology>
    </subcellularLocation>
</comment>
<dbReference type="SMART" id="SM00008">
    <property type="entry name" value="HormR"/>
    <property type="match status" value="1"/>
</dbReference>
<dbReference type="GO" id="GO:0007166">
    <property type="term" value="P:cell surface receptor signaling pathway"/>
    <property type="evidence" value="ECO:0007669"/>
    <property type="project" value="InterPro"/>
</dbReference>
<dbReference type="InterPro" id="IPR047035">
    <property type="entry name" value="VIP-R2_7TM"/>
</dbReference>
<dbReference type="InterPro" id="IPR000832">
    <property type="entry name" value="GPCR_2_secretin-like"/>
</dbReference>
<comment type="similarity">
    <text evidence="2">Belongs to the G-protein coupled receptor 2 family.</text>
</comment>
<evidence type="ECO:0000256" key="2">
    <source>
        <dbReference type="ARBA" id="ARBA00005314"/>
    </source>
</evidence>
<evidence type="ECO:0000256" key="10">
    <source>
        <dbReference type="ARBA" id="ARBA00023170"/>
    </source>
</evidence>
<organism evidence="20 21">
    <name type="scientific">Canis lupus familiaris</name>
    <name type="common">Dog</name>
    <name type="synonym">Canis familiaris</name>
    <dbReference type="NCBI Taxonomy" id="9615"/>
    <lineage>
        <taxon>Eukaryota</taxon>
        <taxon>Metazoa</taxon>
        <taxon>Chordata</taxon>
        <taxon>Craniata</taxon>
        <taxon>Vertebrata</taxon>
        <taxon>Euteleostomi</taxon>
        <taxon>Mammalia</taxon>
        <taxon>Eutheria</taxon>
        <taxon>Laurasiatheria</taxon>
        <taxon>Carnivora</taxon>
        <taxon>Caniformia</taxon>
        <taxon>Canidae</taxon>
        <taxon>Canis</taxon>
    </lineage>
</organism>
<reference evidence="20" key="2">
    <citation type="submission" date="2025-08" db="UniProtKB">
        <authorList>
            <consortium name="Ensembl"/>
        </authorList>
    </citation>
    <scope>IDENTIFICATION</scope>
</reference>
<keyword evidence="5" id="KW-0732">Signal</keyword>
<keyword evidence="8 17" id="KW-0472">Membrane</keyword>
<dbReference type="Gene3D" id="1.20.1070.10">
    <property type="entry name" value="Rhodopsin 7-helix transmembrane proteins"/>
    <property type="match status" value="1"/>
</dbReference>
<feature type="transmembrane region" description="Helical" evidence="17">
    <location>
        <begin position="371"/>
        <end position="392"/>
    </location>
</feature>
<dbReference type="PROSITE" id="PS00649">
    <property type="entry name" value="G_PROTEIN_RECEP_F2_1"/>
    <property type="match status" value="1"/>
</dbReference>
<feature type="compositionally biased region" description="Polar residues" evidence="16">
    <location>
        <begin position="420"/>
        <end position="432"/>
    </location>
</feature>
<keyword evidence="6 17" id="KW-1133">Transmembrane helix</keyword>
<keyword evidence="3" id="KW-1003">Cell membrane</keyword>
<evidence type="ECO:0000256" key="4">
    <source>
        <dbReference type="ARBA" id="ARBA00022692"/>
    </source>
</evidence>
<evidence type="ECO:0000256" key="9">
    <source>
        <dbReference type="ARBA" id="ARBA00023157"/>
    </source>
</evidence>
<keyword evidence="7" id="KW-0297">G-protein coupled receptor</keyword>
<dbReference type="PRINTS" id="PR00491">
    <property type="entry name" value="VASOACTVEIPR"/>
</dbReference>
<feature type="transmembrane region" description="Helical" evidence="17">
    <location>
        <begin position="296"/>
        <end position="321"/>
    </location>
</feature>
<name>A0A8C0SRQ9_CANLF</name>
<comment type="subunit">
    <text evidence="13">Interacts with ADCYAP1/PACAP (via N-terminal extracellular domain); activated by PACAP27 and CAPAC38 neuropeptides. Interacts with VIP; the interaction results in VIPR1 activation.</text>
</comment>
<evidence type="ECO:0000256" key="1">
    <source>
        <dbReference type="ARBA" id="ARBA00004651"/>
    </source>
</evidence>
<dbReference type="Ensembl" id="ENSCAFT00040029015.1">
    <property type="protein sequence ID" value="ENSCAFP00040025209.1"/>
    <property type="gene ID" value="ENSCAFG00040015683.1"/>
</dbReference>
<dbReference type="PROSITE" id="PS50227">
    <property type="entry name" value="G_PROTEIN_RECEP_F2_3"/>
    <property type="match status" value="1"/>
</dbReference>
<dbReference type="FunFam" id="1.20.1070.10:FF:000032">
    <property type="entry name" value="Vasoactive intestinal polypeptide receptor 1"/>
    <property type="match status" value="1"/>
</dbReference>
<feature type="transmembrane region" description="Helical" evidence="17">
    <location>
        <begin position="174"/>
        <end position="192"/>
    </location>
</feature>